<feature type="compositionally biased region" description="Low complexity" evidence="1">
    <location>
        <begin position="202"/>
        <end position="214"/>
    </location>
</feature>
<dbReference type="AlphaFoldDB" id="A0A8T0W9U6"/>
<protein>
    <submittedName>
        <fullName evidence="2">Uncharacterized protein</fullName>
    </submittedName>
</protein>
<gene>
    <name evidence="2" type="ORF">PVAP13_2KG498110</name>
</gene>
<feature type="region of interest" description="Disordered" evidence="1">
    <location>
        <begin position="48"/>
        <end position="245"/>
    </location>
</feature>
<proteinExistence type="predicted"/>
<comment type="caution">
    <text evidence="2">The sequence shown here is derived from an EMBL/GenBank/DDBJ whole genome shotgun (WGS) entry which is preliminary data.</text>
</comment>
<feature type="compositionally biased region" description="Basic and acidic residues" evidence="1">
    <location>
        <begin position="127"/>
        <end position="149"/>
    </location>
</feature>
<name>A0A8T0W9U6_PANVG</name>
<feature type="compositionally biased region" description="Basic and acidic residues" evidence="1">
    <location>
        <begin position="61"/>
        <end position="77"/>
    </location>
</feature>
<dbReference type="EMBL" id="CM029039">
    <property type="protein sequence ID" value="KAG2646251.1"/>
    <property type="molecule type" value="Genomic_DNA"/>
</dbReference>
<organism evidence="2 3">
    <name type="scientific">Panicum virgatum</name>
    <name type="common">Blackwell switchgrass</name>
    <dbReference type="NCBI Taxonomy" id="38727"/>
    <lineage>
        <taxon>Eukaryota</taxon>
        <taxon>Viridiplantae</taxon>
        <taxon>Streptophyta</taxon>
        <taxon>Embryophyta</taxon>
        <taxon>Tracheophyta</taxon>
        <taxon>Spermatophyta</taxon>
        <taxon>Magnoliopsida</taxon>
        <taxon>Liliopsida</taxon>
        <taxon>Poales</taxon>
        <taxon>Poaceae</taxon>
        <taxon>PACMAD clade</taxon>
        <taxon>Panicoideae</taxon>
        <taxon>Panicodae</taxon>
        <taxon>Paniceae</taxon>
        <taxon>Panicinae</taxon>
        <taxon>Panicum</taxon>
        <taxon>Panicum sect. Hiantes</taxon>
    </lineage>
</organism>
<sequence>MKKALQNIGPSKKCGWTWASVNRTAEPTFLAILSAVPDVRHQLRGAGPALLQPPRLPRPCAWREREDGDGAEQEGRRHAPPRLAHVRGPAPQRPAPRPELELLRRSRGAGMGGHEEAGASTPALARRGKEEDELGRRSSRGRAHEEGLGRRCSPAAPGQSRRPPPRVRLAVDSAAAEESRRATAVHLAVGGRSRAGCRELQGAGAATSSRGGRAAQRRARRPGSSRAGSREETSRSCAGRRAPGPLGLRTAAALAWPRAAHVGARRGHAQVRPVRAPAAEEEPAPLPRRGEQPQGRGTDELEQGAARMGGAGGVSPCLCLAGRRRAVPPPGAGGQ</sequence>
<feature type="region of interest" description="Disordered" evidence="1">
    <location>
        <begin position="260"/>
        <end position="317"/>
    </location>
</feature>
<evidence type="ECO:0000313" key="3">
    <source>
        <dbReference type="Proteomes" id="UP000823388"/>
    </source>
</evidence>
<dbReference type="Proteomes" id="UP000823388">
    <property type="component" value="Chromosome 2K"/>
</dbReference>
<evidence type="ECO:0000256" key="1">
    <source>
        <dbReference type="SAM" id="MobiDB-lite"/>
    </source>
</evidence>
<accession>A0A8T0W9U6</accession>
<reference evidence="2" key="1">
    <citation type="submission" date="2020-05" db="EMBL/GenBank/DDBJ databases">
        <title>WGS assembly of Panicum virgatum.</title>
        <authorList>
            <person name="Lovell J.T."/>
            <person name="Jenkins J."/>
            <person name="Shu S."/>
            <person name="Juenger T.E."/>
            <person name="Schmutz J."/>
        </authorList>
    </citation>
    <scope>NUCLEOTIDE SEQUENCE</scope>
    <source>
        <strain evidence="2">AP13</strain>
    </source>
</reference>
<keyword evidence="3" id="KW-1185">Reference proteome</keyword>
<evidence type="ECO:0000313" key="2">
    <source>
        <dbReference type="EMBL" id="KAG2646251.1"/>
    </source>
</evidence>